<evidence type="ECO:0000313" key="2">
    <source>
        <dbReference type="Proteomes" id="UP000070119"/>
    </source>
</evidence>
<dbReference type="RefSeq" id="WP_060969628.1">
    <property type="nucleotide sequence ID" value="NZ_CM003772.1"/>
</dbReference>
<dbReference type="AlphaFoldDB" id="A0AA40R553"/>
<proteinExistence type="predicted"/>
<name>A0AA40R553_9BURK</name>
<evidence type="ECO:0000313" key="1">
    <source>
        <dbReference type="EMBL" id="KWZ53334.1"/>
    </source>
</evidence>
<organism evidence="1 2">
    <name type="scientific">Burkholderia ubonensis</name>
    <dbReference type="NCBI Taxonomy" id="101571"/>
    <lineage>
        <taxon>Bacteria</taxon>
        <taxon>Pseudomonadati</taxon>
        <taxon>Pseudomonadota</taxon>
        <taxon>Betaproteobacteria</taxon>
        <taxon>Burkholderiales</taxon>
        <taxon>Burkholderiaceae</taxon>
        <taxon>Burkholderia</taxon>
        <taxon>Burkholderia cepacia complex</taxon>
    </lineage>
</organism>
<dbReference type="Proteomes" id="UP000070119">
    <property type="component" value="Chromosome 2"/>
</dbReference>
<comment type="caution">
    <text evidence="1">The sequence shown here is derived from an EMBL/GenBank/DDBJ whole genome shotgun (WGS) entry which is preliminary data.</text>
</comment>
<evidence type="ECO:0008006" key="3">
    <source>
        <dbReference type="Google" id="ProtNLM"/>
    </source>
</evidence>
<reference evidence="1 2" key="1">
    <citation type="submission" date="2015-11" db="EMBL/GenBank/DDBJ databases">
        <authorList>
            <person name="Sahl J."/>
            <person name="Wagner D."/>
            <person name="Keim P."/>
        </authorList>
    </citation>
    <scope>NUCLEOTIDE SEQUENCE [LARGE SCALE GENOMIC DNA]</scope>
    <source>
        <strain evidence="1 2">MSMB1157</strain>
    </source>
</reference>
<sequence>MNRALKPKKCPQCRGVFTPARSMQKVCGPLCAVSHAKKLADQKAARAQRDERKSLREKLEKAKTRGTHLRELQAAFNAWIRARDAGHACISCGRFHQGQWHAGHYRSVGSEPALRFEPDNVHLQCAPCNTHLSGNLIPYRANLIKKIGLERVEWLEGPHVPNKLTIPQLQEMKAFYRAEARRLNKAAA</sequence>
<accession>A0AA40R553</accession>
<gene>
    <name evidence="1" type="ORF">WK57_30565</name>
</gene>
<dbReference type="InterPro" id="IPR008713">
    <property type="entry name" value="Phage_lambda_NinG"/>
</dbReference>
<dbReference type="Pfam" id="PF05766">
    <property type="entry name" value="NinG"/>
    <property type="match status" value="1"/>
</dbReference>
<protein>
    <recommendedName>
        <fullName evidence="3">NinG protein</fullName>
    </recommendedName>
</protein>
<dbReference type="EMBL" id="LNJU01000005">
    <property type="protein sequence ID" value="KWZ53334.1"/>
    <property type="molecule type" value="Genomic_DNA"/>
</dbReference>